<evidence type="ECO:0000313" key="1">
    <source>
        <dbReference type="EMBL" id="KUN37738.1"/>
    </source>
</evidence>
<organism evidence="1 2">
    <name type="scientific">Streptomyces longwoodensis</name>
    <dbReference type="NCBI Taxonomy" id="68231"/>
    <lineage>
        <taxon>Bacteria</taxon>
        <taxon>Bacillati</taxon>
        <taxon>Actinomycetota</taxon>
        <taxon>Actinomycetes</taxon>
        <taxon>Kitasatosporales</taxon>
        <taxon>Streptomycetaceae</taxon>
        <taxon>Streptomyces</taxon>
    </lineage>
</organism>
<reference evidence="1 2" key="1">
    <citation type="submission" date="2015-10" db="EMBL/GenBank/DDBJ databases">
        <title>Draft genome sequence of Streptomyces longwoodensis DSM 41677, type strain for the species Streptomyces longwoodensis.</title>
        <authorList>
            <person name="Ruckert C."/>
            <person name="Winkler A."/>
            <person name="Kalinowski J."/>
            <person name="Kampfer P."/>
            <person name="Glaeser S."/>
        </authorList>
    </citation>
    <scope>NUCLEOTIDE SEQUENCE [LARGE SCALE GENOMIC DNA]</scope>
    <source>
        <strain evidence="1 2">DSM 41677</strain>
    </source>
</reference>
<dbReference type="Proteomes" id="UP000053271">
    <property type="component" value="Unassembled WGS sequence"/>
</dbReference>
<gene>
    <name evidence="1" type="ORF">AQJ30_15760</name>
</gene>
<comment type="caution">
    <text evidence="1">The sequence shown here is derived from an EMBL/GenBank/DDBJ whole genome shotgun (WGS) entry which is preliminary data.</text>
</comment>
<name>A0A117QNA8_9ACTN</name>
<sequence>MTDRPTGLERLMAMMSGQNPPPQTPKAPTPEEIAEQRNVLVANLMAVAEMLAPVFDHADGIRHELTRRGYSSQHAEQVAMVWLVSTVQTIGSAQGAS</sequence>
<dbReference type="GeneID" id="91430153"/>
<evidence type="ECO:0000313" key="2">
    <source>
        <dbReference type="Proteomes" id="UP000053271"/>
    </source>
</evidence>
<protein>
    <submittedName>
        <fullName evidence="1">Uncharacterized protein</fullName>
    </submittedName>
</protein>
<dbReference type="EMBL" id="LMWS01000018">
    <property type="protein sequence ID" value="KUN37738.1"/>
    <property type="molecule type" value="Genomic_DNA"/>
</dbReference>
<accession>A0A117QNA8</accession>
<dbReference type="STRING" id="68231.AQJ30_15760"/>
<dbReference type="RefSeq" id="WP_067233855.1">
    <property type="nucleotide sequence ID" value="NZ_KQ948553.1"/>
</dbReference>
<keyword evidence="2" id="KW-1185">Reference proteome</keyword>
<proteinExistence type="predicted"/>
<dbReference type="AlphaFoldDB" id="A0A117QNA8"/>